<keyword evidence="5" id="KW-0349">Heme</keyword>
<dbReference type="PATRIC" id="fig|945713.3.peg.1099"/>
<evidence type="ECO:0000256" key="11">
    <source>
        <dbReference type="ARBA" id="ARBA00023136"/>
    </source>
</evidence>
<keyword evidence="7" id="KW-0479">Metal-binding</keyword>
<evidence type="ECO:0000256" key="9">
    <source>
        <dbReference type="ARBA" id="ARBA00022989"/>
    </source>
</evidence>
<feature type="domain" description="Cytochrome b561 bacterial/Ni-hydrogenase" evidence="13">
    <location>
        <begin position="9"/>
        <end position="197"/>
    </location>
</feature>
<evidence type="ECO:0000313" key="15">
    <source>
        <dbReference type="Proteomes" id="UP000007394"/>
    </source>
</evidence>
<evidence type="ECO:0000259" key="13">
    <source>
        <dbReference type="Pfam" id="PF01292"/>
    </source>
</evidence>
<evidence type="ECO:0000256" key="2">
    <source>
        <dbReference type="ARBA" id="ARBA00008622"/>
    </source>
</evidence>
<dbReference type="InterPro" id="IPR011577">
    <property type="entry name" value="Cyt_b561_bac/Ni-Hgenase"/>
</dbReference>
<dbReference type="PANTHER" id="PTHR30485">
    <property type="entry name" value="NI/FE-HYDROGENASE 1 B-TYPE CYTOCHROME SUBUNIT"/>
    <property type="match status" value="1"/>
</dbReference>
<dbReference type="GO" id="GO:0005886">
    <property type="term" value="C:plasma membrane"/>
    <property type="evidence" value="ECO:0007669"/>
    <property type="project" value="UniProtKB-SubCell"/>
</dbReference>
<keyword evidence="6 12" id="KW-0812">Transmembrane</keyword>
<sequence length="221" mass="25805">MSKKRVYIYKGFERFWHWMQAILIFFLAFTGFEIHGTYSFFGYRDAVRYHNVAAYMFIALIVFAIFWHLTTGEYKQYIPTLKNIKAQLDYYLFGIFRNAPHPTKKTVLSKLNPLQKLTYFGLKILVIPLSVTSGLLYMFYRYPSKQGIEAINIQSLEFIAIFHTVAAILLVAFIITHLYLITTGETVTSNLKAMLTGYEELEEDKKDEKIDVKNLSTEKLD</sequence>
<dbReference type="GO" id="GO:0020037">
    <property type="term" value="F:heme binding"/>
    <property type="evidence" value="ECO:0007669"/>
    <property type="project" value="TreeGrafter"/>
</dbReference>
<keyword evidence="9 12" id="KW-1133">Transmembrane helix</keyword>
<feature type="transmembrane region" description="Helical" evidence="12">
    <location>
        <begin position="52"/>
        <end position="69"/>
    </location>
</feature>
<dbReference type="STRING" id="945713.IALB_1094"/>
<keyword evidence="11 12" id="KW-0472">Membrane</keyword>
<evidence type="ECO:0000256" key="12">
    <source>
        <dbReference type="SAM" id="Phobius"/>
    </source>
</evidence>
<evidence type="ECO:0000256" key="5">
    <source>
        <dbReference type="ARBA" id="ARBA00022617"/>
    </source>
</evidence>
<keyword evidence="8" id="KW-0249">Electron transport</keyword>
<keyword evidence="10" id="KW-0408">Iron</keyword>
<evidence type="ECO:0000256" key="1">
    <source>
        <dbReference type="ARBA" id="ARBA00004651"/>
    </source>
</evidence>
<feature type="transmembrane region" description="Helical" evidence="12">
    <location>
        <begin position="160"/>
        <end position="182"/>
    </location>
</feature>
<gene>
    <name evidence="14" type="primary">phsC</name>
    <name evidence="14" type="ordered locus">IALB_1094</name>
</gene>
<keyword evidence="4" id="KW-1003">Cell membrane</keyword>
<keyword evidence="15" id="KW-1185">Reference proteome</keyword>
<dbReference type="EMBL" id="CP003418">
    <property type="protein sequence ID" value="AFH48805.1"/>
    <property type="molecule type" value="Genomic_DNA"/>
</dbReference>
<dbReference type="GO" id="GO:0022904">
    <property type="term" value="P:respiratory electron transport chain"/>
    <property type="evidence" value="ECO:0007669"/>
    <property type="project" value="InterPro"/>
</dbReference>
<dbReference type="RefSeq" id="WP_014559960.1">
    <property type="nucleotide sequence ID" value="NC_017464.1"/>
</dbReference>
<dbReference type="OrthoDB" id="197262at2"/>
<dbReference type="Gene3D" id="1.20.950.20">
    <property type="entry name" value="Transmembrane di-heme cytochromes, Chain C"/>
    <property type="match status" value="1"/>
</dbReference>
<comment type="subcellular location">
    <subcellularLocation>
        <location evidence="1">Cell membrane</location>
        <topology evidence="1">Multi-pass membrane protein</topology>
    </subcellularLocation>
</comment>
<evidence type="ECO:0000256" key="3">
    <source>
        <dbReference type="ARBA" id="ARBA00022448"/>
    </source>
</evidence>
<dbReference type="InterPro" id="IPR000516">
    <property type="entry name" value="Ni-dep_Hydgase_cyt-B"/>
</dbReference>
<dbReference type="PRINTS" id="PR00161">
    <property type="entry name" value="NIHGNASECYTB"/>
</dbReference>
<dbReference type="SUPFAM" id="SSF81342">
    <property type="entry name" value="Transmembrane di-heme cytochromes"/>
    <property type="match status" value="1"/>
</dbReference>
<name>I0AIJ8_IGNAJ</name>
<evidence type="ECO:0000256" key="7">
    <source>
        <dbReference type="ARBA" id="ARBA00022723"/>
    </source>
</evidence>
<evidence type="ECO:0000313" key="14">
    <source>
        <dbReference type="EMBL" id="AFH48805.1"/>
    </source>
</evidence>
<dbReference type="PANTHER" id="PTHR30485:SF1">
    <property type="entry name" value="CYTOCHROME YDHU-RELATED"/>
    <property type="match status" value="1"/>
</dbReference>
<accession>I0AIJ8</accession>
<feature type="transmembrane region" description="Helical" evidence="12">
    <location>
        <begin position="21"/>
        <end position="40"/>
    </location>
</feature>
<evidence type="ECO:0000256" key="4">
    <source>
        <dbReference type="ARBA" id="ARBA00022475"/>
    </source>
</evidence>
<dbReference type="GO" id="GO:0009055">
    <property type="term" value="F:electron transfer activity"/>
    <property type="evidence" value="ECO:0007669"/>
    <property type="project" value="InterPro"/>
</dbReference>
<dbReference type="AlphaFoldDB" id="I0AIJ8"/>
<dbReference type="KEGG" id="ial:IALB_1094"/>
<dbReference type="eggNOG" id="COG4117">
    <property type="taxonomic scope" value="Bacteria"/>
</dbReference>
<keyword evidence="3" id="KW-0813">Transport</keyword>
<feature type="transmembrane region" description="Helical" evidence="12">
    <location>
        <begin position="120"/>
        <end position="140"/>
    </location>
</feature>
<dbReference type="Proteomes" id="UP000007394">
    <property type="component" value="Chromosome"/>
</dbReference>
<proteinExistence type="inferred from homology"/>
<evidence type="ECO:0000256" key="6">
    <source>
        <dbReference type="ARBA" id="ARBA00022692"/>
    </source>
</evidence>
<reference evidence="14 15" key="1">
    <citation type="journal article" date="2012" name="Front. Microbiol.">
        <title>Complete genome of Ignavibacterium album, a metabolically versatile, flagellated, facultative anaerobe from the phylum Chlorobi.</title>
        <authorList>
            <person name="Liu Z."/>
            <person name="Frigaard N.-U."/>
            <person name="Vogl K."/>
            <person name="Iino T."/>
            <person name="Ohkuma M."/>
            <person name="Overmann J."/>
            <person name="Bryant D.A."/>
        </authorList>
    </citation>
    <scope>NUCLEOTIDE SEQUENCE [LARGE SCALE GENOMIC DNA]</scope>
    <source>
        <strain evidence="15">DSM 19864 / JCM 16511 / NBRC 101810 / Mat9-16</strain>
    </source>
</reference>
<dbReference type="GO" id="GO:0005506">
    <property type="term" value="F:iron ion binding"/>
    <property type="evidence" value="ECO:0007669"/>
    <property type="project" value="InterPro"/>
</dbReference>
<dbReference type="InterPro" id="IPR051542">
    <property type="entry name" value="Hydrogenase_cytochrome"/>
</dbReference>
<evidence type="ECO:0000256" key="8">
    <source>
        <dbReference type="ARBA" id="ARBA00022982"/>
    </source>
</evidence>
<protein>
    <submittedName>
        <fullName evidence="14">Thiosulfate reductase cytochrome b subunit</fullName>
    </submittedName>
</protein>
<dbReference type="HOGENOM" id="CLU_097472_1_0_10"/>
<organism evidence="14 15">
    <name type="scientific">Ignavibacterium album (strain DSM 19864 / JCM 16511 / NBRC 101810 / Mat9-16)</name>
    <dbReference type="NCBI Taxonomy" id="945713"/>
    <lineage>
        <taxon>Bacteria</taxon>
        <taxon>Pseudomonadati</taxon>
        <taxon>Ignavibacteriota</taxon>
        <taxon>Ignavibacteria</taxon>
        <taxon>Ignavibacteriales</taxon>
        <taxon>Ignavibacteriaceae</taxon>
        <taxon>Ignavibacterium</taxon>
    </lineage>
</organism>
<evidence type="ECO:0000256" key="10">
    <source>
        <dbReference type="ARBA" id="ARBA00023004"/>
    </source>
</evidence>
<dbReference type="Pfam" id="PF01292">
    <property type="entry name" value="Ni_hydr_CYTB"/>
    <property type="match status" value="1"/>
</dbReference>
<dbReference type="InterPro" id="IPR016174">
    <property type="entry name" value="Di-haem_cyt_TM"/>
</dbReference>
<comment type="similarity">
    <text evidence="2">Belongs to the HupC/HyaC/HydC family.</text>
</comment>